<dbReference type="PANTHER" id="PTHR43243">
    <property type="entry name" value="INNER MEMBRANE TRANSPORTER YGJI-RELATED"/>
    <property type="match status" value="1"/>
</dbReference>
<feature type="transmembrane region" description="Helical" evidence="7">
    <location>
        <begin position="575"/>
        <end position="598"/>
    </location>
</feature>
<dbReference type="GO" id="GO:0015171">
    <property type="term" value="F:amino acid transmembrane transporter activity"/>
    <property type="evidence" value="ECO:0007669"/>
    <property type="project" value="TreeGrafter"/>
</dbReference>
<feature type="domain" description="Pterin-binding" evidence="8">
    <location>
        <begin position="1"/>
        <end position="250"/>
    </location>
</feature>
<evidence type="ECO:0000256" key="2">
    <source>
        <dbReference type="ARBA" id="ARBA00004141"/>
    </source>
</evidence>
<dbReference type="PROSITE" id="PS00793">
    <property type="entry name" value="DHPS_2"/>
    <property type="match status" value="1"/>
</dbReference>
<dbReference type="CDD" id="cd00739">
    <property type="entry name" value="DHPS"/>
    <property type="match status" value="1"/>
</dbReference>
<dbReference type="EMBL" id="CAJPEV010005793">
    <property type="protein sequence ID" value="CAG0903527.1"/>
    <property type="molecule type" value="Genomic_DNA"/>
</dbReference>
<dbReference type="GO" id="GO:0009396">
    <property type="term" value="P:folic acid-containing compound biosynthetic process"/>
    <property type="evidence" value="ECO:0007669"/>
    <property type="project" value="InterPro"/>
</dbReference>
<feature type="transmembrane region" description="Helical" evidence="7">
    <location>
        <begin position="717"/>
        <end position="744"/>
    </location>
</feature>
<dbReference type="GO" id="GO:0004156">
    <property type="term" value="F:dihydropteroate synthase activity"/>
    <property type="evidence" value="ECO:0007669"/>
    <property type="project" value="InterPro"/>
</dbReference>
<feature type="transmembrane region" description="Helical" evidence="7">
    <location>
        <begin position="655"/>
        <end position="672"/>
    </location>
</feature>
<feature type="transmembrane region" description="Helical" evidence="7">
    <location>
        <begin position="531"/>
        <end position="555"/>
    </location>
</feature>
<keyword evidence="3" id="KW-0813">Transport</keyword>
<organism evidence="9">
    <name type="scientific">Darwinula stevensoni</name>
    <dbReference type="NCBI Taxonomy" id="69355"/>
    <lineage>
        <taxon>Eukaryota</taxon>
        <taxon>Metazoa</taxon>
        <taxon>Ecdysozoa</taxon>
        <taxon>Arthropoda</taxon>
        <taxon>Crustacea</taxon>
        <taxon>Oligostraca</taxon>
        <taxon>Ostracoda</taxon>
        <taxon>Podocopa</taxon>
        <taxon>Podocopida</taxon>
        <taxon>Darwinulocopina</taxon>
        <taxon>Darwinuloidea</taxon>
        <taxon>Darwinulidae</taxon>
        <taxon>Darwinula</taxon>
    </lineage>
</organism>
<feature type="transmembrane region" description="Helical" evidence="7">
    <location>
        <begin position="430"/>
        <end position="450"/>
    </location>
</feature>
<dbReference type="EMBL" id="LR905310">
    <property type="protein sequence ID" value="CAD7253408.1"/>
    <property type="molecule type" value="Genomic_DNA"/>
</dbReference>
<feature type="transmembrane region" description="Helical" evidence="7">
    <location>
        <begin position="492"/>
        <end position="510"/>
    </location>
</feature>
<dbReference type="Pfam" id="PF00809">
    <property type="entry name" value="Pterin_bind"/>
    <property type="match status" value="1"/>
</dbReference>
<dbReference type="Proteomes" id="UP000677054">
    <property type="component" value="Unassembled WGS sequence"/>
</dbReference>
<keyword evidence="5 7" id="KW-1133">Transmembrane helix</keyword>
<feature type="transmembrane region" description="Helical" evidence="7">
    <location>
        <begin position="628"/>
        <end position="649"/>
    </location>
</feature>
<evidence type="ECO:0000256" key="6">
    <source>
        <dbReference type="ARBA" id="ARBA00023136"/>
    </source>
</evidence>
<dbReference type="InterPro" id="IPR000489">
    <property type="entry name" value="Pterin-binding_dom"/>
</dbReference>
<dbReference type="InterPro" id="IPR006390">
    <property type="entry name" value="DHP_synth_dom"/>
</dbReference>
<evidence type="ECO:0000313" key="10">
    <source>
        <dbReference type="Proteomes" id="UP000677054"/>
    </source>
</evidence>
<evidence type="ECO:0000256" key="1">
    <source>
        <dbReference type="ARBA" id="ARBA00000198"/>
    </source>
</evidence>
<protein>
    <recommendedName>
        <fullName evidence="8">Pterin-binding domain-containing protein</fullName>
    </recommendedName>
</protein>
<reference evidence="9" key="1">
    <citation type="submission" date="2020-11" db="EMBL/GenBank/DDBJ databases">
        <authorList>
            <person name="Tran Van P."/>
        </authorList>
    </citation>
    <scope>NUCLEOTIDE SEQUENCE</scope>
</reference>
<name>A0A7R9AFR1_9CRUS</name>
<dbReference type="PROSITE" id="PS50972">
    <property type="entry name" value="PTERIN_BINDING"/>
    <property type="match status" value="1"/>
</dbReference>
<feature type="transmembrane region" description="Helical" evidence="7">
    <location>
        <begin position="330"/>
        <end position="351"/>
    </location>
</feature>
<comment type="subcellular location">
    <subcellularLocation>
        <location evidence="2">Membrane</location>
        <topology evidence="2">Multi-pass membrane protein</topology>
    </subcellularLocation>
</comment>
<proteinExistence type="predicted"/>
<comment type="catalytic activity">
    <reaction evidence="1">
        <text>6-hydroxymethyl-7,8-dihydropterin + ATP = (7,8-dihydropterin-6-yl)methyl diphosphate + AMP + H(+)</text>
        <dbReference type="Rhea" id="RHEA:11412"/>
        <dbReference type="ChEBI" id="CHEBI:15378"/>
        <dbReference type="ChEBI" id="CHEBI:30616"/>
        <dbReference type="ChEBI" id="CHEBI:44841"/>
        <dbReference type="ChEBI" id="CHEBI:72950"/>
        <dbReference type="ChEBI" id="CHEBI:456215"/>
        <dbReference type="EC" id="2.7.6.3"/>
    </reaction>
</comment>
<accession>A0A7R9AFR1</accession>
<keyword evidence="4 7" id="KW-0812">Transmembrane</keyword>
<evidence type="ECO:0000256" key="5">
    <source>
        <dbReference type="ARBA" id="ARBA00022989"/>
    </source>
</evidence>
<feature type="transmembrane region" description="Helical" evidence="7">
    <location>
        <begin position="684"/>
        <end position="705"/>
    </location>
</feature>
<feature type="transmembrane region" description="Helical" evidence="7">
    <location>
        <begin position="462"/>
        <end position="480"/>
    </location>
</feature>
<dbReference type="InterPro" id="IPR011005">
    <property type="entry name" value="Dihydropteroate_synth-like_sf"/>
</dbReference>
<gene>
    <name evidence="9" type="ORF">DSTB1V02_LOCUS13158</name>
</gene>
<evidence type="ECO:0000259" key="8">
    <source>
        <dbReference type="PROSITE" id="PS50972"/>
    </source>
</evidence>
<dbReference type="GO" id="GO:0003848">
    <property type="term" value="F:2-amino-4-hydroxy-6-hydroxymethyldihydropteridine diphosphokinase activity"/>
    <property type="evidence" value="ECO:0007669"/>
    <property type="project" value="UniProtKB-EC"/>
</dbReference>
<sequence>MGIINITPDSFYSPSRKQNAEEMLKQAEQMVNDGAKILDIGGASSRPGAEELNATEEIERILPAIEHIKKHYPQIWISIDTYRVVVAKQAVAAGADIVNDISSGLFDDDMISTVAQLNVPYIAMHNRGTAQTMHQNPSYKNVTEEVITELRILVDNCQKTGINDLILDPGFGFAKNVEHNFELLNNMAQLRILGKPILAGISRKSMIYKSLKTDAIHALNGSTALHMVALQQGANILRVHDVKEAVECIELFHRFDSEHTGLHRILTVRDLTLFGMAAIIGAGIFSTIGSACFNGGPAVIWLFVGIAVTCGFSALCYAEMASRIPVAGSAYTYSYTTFGELIAWIIGWDLIMEYAIGNVTVAISWSGNLTTFLHQIGIDLPAFLSKSFLEVKNAHKAFELAIAKKEEISAYTKSMHELWLHAPHIGSLPIILNLPAFLITVIITSLVYIGIKESRTVSNAMVVFKVLVVLIVVIIGAFYVQPSNWVPFAPNGMSGVLKGTSAVFFAYIGFDALATTAEECKNPQRDLPRGMLYSLIIATALYIAAALVLTGMVHYSSLNNEAFLANAFLQRGINWIGGIIAFSALIATASVLLVFQLGQPRIWMSMSRDGLLPKKFAEIHPRFKTPKFSTIMTGLLVGIPALFMDAAFVTDMCSIGTLFAFALVCAGIMILQHRKDLAKPKFKVPYINSRFGIPLLLAVILYLLFHKNAEGVISCLYLLSTLGIVNWIRFIVWLIIGMVIYFAYGKRNSKLAKSQEAANS</sequence>
<dbReference type="GO" id="GO:0016020">
    <property type="term" value="C:membrane"/>
    <property type="evidence" value="ECO:0007669"/>
    <property type="project" value="UniProtKB-SubCell"/>
</dbReference>
<evidence type="ECO:0000256" key="7">
    <source>
        <dbReference type="SAM" id="Phobius"/>
    </source>
</evidence>
<feature type="non-terminal residue" evidence="9">
    <location>
        <position position="1"/>
    </location>
</feature>
<dbReference type="Pfam" id="PF13520">
    <property type="entry name" value="AA_permease_2"/>
    <property type="match status" value="1"/>
</dbReference>
<feature type="transmembrane region" description="Helical" evidence="7">
    <location>
        <begin position="299"/>
        <end position="318"/>
    </location>
</feature>
<feature type="transmembrane region" description="Helical" evidence="7">
    <location>
        <begin position="271"/>
        <end position="293"/>
    </location>
</feature>
<dbReference type="OrthoDB" id="3900342at2759"/>
<keyword evidence="6 7" id="KW-0472">Membrane</keyword>
<keyword evidence="10" id="KW-1185">Reference proteome</keyword>
<dbReference type="NCBIfam" id="TIGR01496">
    <property type="entry name" value="DHPS"/>
    <property type="match status" value="1"/>
</dbReference>
<dbReference type="PANTHER" id="PTHR43243:SF4">
    <property type="entry name" value="CATIONIC AMINO ACID TRANSPORTER 4"/>
    <property type="match status" value="1"/>
</dbReference>
<evidence type="ECO:0000256" key="3">
    <source>
        <dbReference type="ARBA" id="ARBA00022448"/>
    </source>
</evidence>
<dbReference type="SUPFAM" id="SSF51717">
    <property type="entry name" value="Dihydropteroate synthetase-like"/>
    <property type="match status" value="1"/>
</dbReference>
<dbReference type="Gene3D" id="1.20.1740.10">
    <property type="entry name" value="Amino acid/polyamine transporter I"/>
    <property type="match status" value="1"/>
</dbReference>
<dbReference type="AlphaFoldDB" id="A0A7R9AFR1"/>
<evidence type="ECO:0000313" key="9">
    <source>
        <dbReference type="EMBL" id="CAD7253408.1"/>
    </source>
</evidence>
<dbReference type="Gene3D" id="3.20.20.20">
    <property type="entry name" value="Dihydropteroate synthase-like"/>
    <property type="match status" value="1"/>
</dbReference>
<dbReference type="InterPro" id="IPR002293">
    <property type="entry name" value="AA/rel_permease1"/>
</dbReference>
<evidence type="ECO:0000256" key="4">
    <source>
        <dbReference type="ARBA" id="ARBA00022692"/>
    </source>
</evidence>